<evidence type="ECO:0000313" key="6">
    <source>
        <dbReference type="EMBL" id="SMO95821.1"/>
    </source>
</evidence>
<dbReference type="GO" id="GO:0005198">
    <property type="term" value="F:structural molecule activity"/>
    <property type="evidence" value="ECO:0007669"/>
    <property type="project" value="InterPro"/>
</dbReference>
<sequence precursor="true">MDMNLSIHIKMNWKLILAFLATLLFAMSVMSPVAQAQTKLSNLVELEDMQRKELIGYGLVTGLDRTGDRSMGTRGSAFTVQSVANMLENFGITVDAERLRTRNVAAVMVTASISPYHAPGSVIDVTVSSLGDARSLQGGVLLQTPMFDPDNEEVFVKAQGPLIVGGATAEITGARVSQNQTLTATIPGGGIVEKNEEFEMDTQKPLGLVLRDPNFTNARNIVETINQTFDEELASMHHSGLVRVEWPEAFQDRGNMNVFTSIILDQEIVVETPARVVINERTGTIVAGGDVIIDDAMISHGNLQLRTQISPYVSQPPAFSGGETQVLDVPEAELSEELAQTFVLEPQTTVQQLSASLNALGMTPRDIISIFQALDKSGVLRAKLIVM</sequence>
<dbReference type="InterPro" id="IPR001782">
    <property type="entry name" value="Flag_FlgI"/>
</dbReference>
<keyword evidence="6" id="KW-0966">Cell projection</keyword>
<evidence type="ECO:0000256" key="1">
    <source>
        <dbReference type="ARBA" id="ARBA00002591"/>
    </source>
</evidence>
<dbReference type="PRINTS" id="PR01010">
    <property type="entry name" value="FLGPRINGFLGI"/>
</dbReference>
<comment type="similarity">
    <text evidence="5">Belongs to the FlgI family.</text>
</comment>
<name>A0A521FJS8_9BACT</name>
<comment type="subcellular location">
    <subcellularLocation>
        <location evidence="2 5">Bacterial flagellum basal body</location>
    </subcellularLocation>
</comment>
<keyword evidence="3 5" id="KW-0732">Signal</keyword>
<evidence type="ECO:0000313" key="7">
    <source>
        <dbReference type="Proteomes" id="UP000317557"/>
    </source>
</evidence>
<organism evidence="6 7">
    <name type="scientific">Gracilimonas mengyeensis</name>
    <dbReference type="NCBI Taxonomy" id="1302730"/>
    <lineage>
        <taxon>Bacteria</taxon>
        <taxon>Pseudomonadati</taxon>
        <taxon>Balneolota</taxon>
        <taxon>Balneolia</taxon>
        <taxon>Balneolales</taxon>
        <taxon>Balneolaceae</taxon>
        <taxon>Gracilimonas</taxon>
    </lineage>
</organism>
<dbReference type="Proteomes" id="UP000317557">
    <property type="component" value="Unassembled WGS sequence"/>
</dbReference>
<evidence type="ECO:0000256" key="2">
    <source>
        <dbReference type="ARBA" id="ARBA00004117"/>
    </source>
</evidence>
<evidence type="ECO:0000256" key="3">
    <source>
        <dbReference type="ARBA" id="ARBA00022729"/>
    </source>
</evidence>
<dbReference type="PANTHER" id="PTHR30381">
    <property type="entry name" value="FLAGELLAR P-RING PERIPLASMIC PROTEIN FLGI"/>
    <property type="match status" value="1"/>
</dbReference>
<feature type="signal peptide" evidence="5">
    <location>
        <begin position="1"/>
        <end position="36"/>
    </location>
</feature>
<comment type="function">
    <text evidence="1 5">Assembles around the rod to form the L-ring and probably protects the motor/basal body from shearing forces during rotation.</text>
</comment>
<evidence type="ECO:0000256" key="5">
    <source>
        <dbReference type="HAMAP-Rule" id="MF_00416"/>
    </source>
</evidence>
<feature type="chain" id="PRO_5022275751" description="Flagellar P-ring protein" evidence="5">
    <location>
        <begin position="37"/>
        <end position="387"/>
    </location>
</feature>
<dbReference type="EMBL" id="FXTP01000019">
    <property type="protein sequence ID" value="SMO95821.1"/>
    <property type="molecule type" value="Genomic_DNA"/>
</dbReference>
<keyword evidence="4 5" id="KW-0975">Bacterial flagellum</keyword>
<dbReference type="GO" id="GO:0071973">
    <property type="term" value="P:bacterial-type flagellum-dependent cell motility"/>
    <property type="evidence" value="ECO:0007669"/>
    <property type="project" value="InterPro"/>
</dbReference>
<keyword evidence="6" id="KW-0969">Cilium</keyword>
<dbReference type="PANTHER" id="PTHR30381:SF0">
    <property type="entry name" value="FLAGELLAR P-RING PROTEIN"/>
    <property type="match status" value="1"/>
</dbReference>
<reference evidence="6 7" key="1">
    <citation type="submission" date="2017-05" db="EMBL/GenBank/DDBJ databases">
        <authorList>
            <person name="Varghese N."/>
            <person name="Submissions S."/>
        </authorList>
    </citation>
    <scope>NUCLEOTIDE SEQUENCE [LARGE SCALE GENOMIC DNA]</scope>
    <source>
        <strain evidence="6 7">DSM 21985</strain>
    </source>
</reference>
<dbReference type="GO" id="GO:0030288">
    <property type="term" value="C:outer membrane-bounded periplasmic space"/>
    <property type="evidence" value="ECO:0007669"/>
    <property type="project" value="InterPro"/>
</dbReference>
<keyword evidence="6" id="KW-0282">Flagellum</keyword>
<comment type="subunit">
    <text evidence="5">The basal body constitutes a major portion of the flagellar organelle and consists of four rings (L,P,S, and M) mounted on a central rod.</text>
</comment>
<dbReference type="HAMAP" id="MF_00416">
    <property type="entry name" value="FlgI"/>
    <property type="match status" value="1"/>
</dbReference>
<dbReference type="GO" id="GO:0009428">
    <property type="term" value="C:bacterial-type flagellum basal body, distal rod, P ring"/>
    <property type="evidence" value="ECO:0007669"/>
    <property type="project" value="InterPro"/>
</dbReference>
<evidence type="ECO:0000256" key="4">
    <source>
        <dbReference type="ARBA" id="ARBA00023143"/>
    </source>
</evidence>
<protein>
    <recommendedName>
        <fullName evidence="5">Flagellar P-ring protein</fullName>
    </recommendedName>
    <alternativeName>
        <fullName evidence="5">Basal body P-ring protein</fullName>
    </alternativeName>
</protein>
<accession>A0A521FJS8</accession>
<keyword evidence="7" id="KW-1185">Reference proteome</keyword>
<gene>
    <name evidence="5" type="primary">flgI</name>
    <name evidence="6" type="ORF">SAMN06265219_11946</name>
</gene>
<dbReference type="NCBIfam" id="NF003676">
    <property type="entry name" value="PRK05303.1"/>
    <property type="match status" value="1"/>
</dbReference>
<dbReference type="OrthoDB" id="9786431at2"/>
<dbReference type="Pfam" id="PF02119">
    <property type="entry name" value="FlgI"/>
    <property type="match status" value="1"/>
</dbReference>
<dbReference type="AlphaFoldDB" id="A0A521FJS8"/>
<proteinExistence type="inferred from homology"/>